<protein>
    <recommendedName>
        <fullName evidence="4">Peptidase propeptide and YPEB domain-containing protein</fullName>
    </recommendedName>
</protein>
<dbReference type="AlphaFoldDB" id="A0A1I7NQH1"/>
<dbReference type="RefSeq" id="WP_092868376.1">
    <property type="nucleotide sequence ID" value="NZ_FPCH01000003.1"/>
</dbReference>
<evidence type="ECO:0000256" key="1">
    <source>
        <dbReference type="SAM" id="SignalP"/>
    </source>
</evidence>
<feature type="signal peptide" evidence="1">
    <location>
        <begin position="1"/>
        <end position="20"/>
    </location>
</feature>
<gene>
    <name evidence="2" type="ORF">SAMN04488557_2814</name>
</gene>
<keyword evidence="1" id="KW-0732">Signal</keyword>
<reference evidence="3" key="1">
    <citation type="submission" date="2016-10" db="EMBL/GenBank/DDBJ databases">
        <authorList>
            <person name="Varghese N."/>
            <person name="Submissions S."/>
        </authorList>
    </citation>
    <scope>NUCLEOTIDE SEQUENCE [LARGE SCALE GENOMIC DNA]</scope>
    <source>
        <strain evidence="3">DSM 1565</strain>
    </source>
</reference>
<evidence type="ECO:0008006" key="4">
    <source>
        <dbReference type="Google" id="ProtNLM"/>
    </source>
</evidence>
<proteinExistence type="predicted"/>
<organism evidence="2 3">
    <name type="scientific">Hyphomicrobium facile</name>
    <dbReference type="NCBI Taxonomy" id="51670"/>
    <lineage>
        <taxon>Bacteria</taxon>
        <taxon>Pseudomonadati</taxon>
        <taxon>Pseudomonadota</taxon>
        <taxon>Alphaproteobacteria</taxon>
        <taxon>Hyphomicrobiales</taxon>
        <taxon>Hyphomicrobiaceae</taxon>
        <taxon>Hyphomicrobium</taxon>
    </lineage>
</organism>
<evidence type="ECO:0000313" key="2">
    <source>
        <dbReference type="EMBL" id="SFV36830.1"/>
    </source>
</evidence>
<dbReference type="Proteomes" id="UP000199423">
    <property type="component" value="Unassembled WGS sequence"/>
</dbReference>
<dbReference type="OrthoDB" id="37585at45401"/>
<keyword evidence="3" id="KW-1185">Reference proteome</keyword>
<accession>A0A1I7NQH1</accession>
<dbReference type="EMBL" id="FPCH01000003">
    <property type="protein sequence ID" value="SFV36830.1"/>
    <property type="molecule type" value="Genomic_DNA"/>
</dbReference>
<feature type="chain" id="PRO_5011567879" description="Peptidase propeptide and YPEB domain-containing protein" evidence="1">
    <location>
        <begin position="21"/>
        <end position="96"/>
    </location>
</feature>
<sequence>MIRIISIGLATACFALPALAEEASSIDAGKSAAFSAELASAANSEQARLQLAHQGYTAISPLHRDDSGRWVGTATKDGKTVVVTVVAPRAATVTTE</sequence>
<name>A0A1I7NQH1_9HYPH</name>
<evidence type="ECO:0000313" key="3">
    <source>
        <dbReference type="Proteomes" id="UP000199423"/>
    </source>
</evidence>